<feature type="domain" description="Formamidopyrimidine-DNA glycosylase catalytic" evidence="1">
    <location>
        <begin position="2"/>
        <end position="142"/>
    </location>
</feature>
<evidence type="ECO:0000259" key="1">
    <source>
        <dbReference type="PROSITE" id="PS51068"/>
    </source>
</evidence>
<dbReference type="SUPFAM" id="SSF81624">
    <property type="entry name" value="N-terminal domain of MutM-like DNA repair proteins"/>
    <property type="match status" value="1"/>
</dbReference>
<gene>
    <name evidence="2" type="ORF">S06H3_17363</name>
</gene>
<dbReference type="InterPro" id="IPR035937">
    <property type="entry name" value="FPG_N"/>
</dbReference>
<comment type="caution">
    <text evidence="2">The sequence shown here is derived from an EMBL/GenBank/DDBJ whole genome shotgun (WGS) entry which is preliminary data.</text>
</comment>
<dbReference type="PROSITE" id="PS51068">
    <property type="entry name" value="FPG_CAT"/>
    <property type="match status" value="1"/>
</dbReference>
<dbReference type="GO" id="GO:0008270">
    <property type="term" value="F:zinc ion binding"/>
    <property type="evidence" value="ECO:0007669"/>
    <property type="project" value="InterPro"/>
</dbReference>
<dbReference type="InterPro" id="IPR012319">
    <property type="entry name" value="FPG_cat"/>
</dbReference>
<dbReference type="CDD" id="cd08966">
    <property type="entry name" value="EcFpg-like_N"/>
    <property type="match status" value="1"/>
</dbReference>
<dbReference type="EMBL" id="BARV01008670">
    <property type="protein sequence ID" value="GAI06646.1"/>
    <property type="molecule type" value="Genomic_DNA"/>
</dbReference>
<dbReference type="AlphaFoldDB" id="X1LLE2"/>
<evidence type="ECO:0000313" key="2">
    <source>
        <dbReference type="EMBL" id="GAI06646.1"/>
    </source>
</evidence>
<dbReference type="GO" id="GO:0003906">
    <property type="term" value="F:DNA-(apurinic or apyrimidinic site) endonuclease activity"/>
    <property type="evidence" value="ECO:0007669"/>
    <property type="project" value="InterPro"/>
</dbReference>
<proteinExistence type="predicted"/>
<accession>X1LLE2</accession>
<organism evidence="2">
    <name type="scientific">marine sediment metagenome</name>
    <dbReference type="NCBI Taxonomy" id="412755"/>
    <lineage>
        <taxon>unclassified sequences</taxon>
        <taxon>metagenomes</taxon>
        <taxon>ecological metagenomes</taxon>
    </lineage>
</organism>
<name>X1LLE2_9ZZZZ</name>
<dbReference type="Pfam" id="PF01149">
    <property type="entry name" value="Fapy_DNA_glyco"/>
    <property type="match status" value="1"/>
</dbReference>
<dbReference type="SMART" id="SM00898">
    <property type="entry name" value="Fapy_DNA_glyco"/>
    <property type="match status" value="1"/>
</dbReference>
<dbReference type="Gene3D" id="3.20.190.10">
    <property type="entry name" value="MutM-like, N-terminal"/>
    <property type="match status" value="1"/>
</dbReference>
<protein>
    <recommendedName>
        <fullName evidence="1">Formamidopyrimidine-DNA glycosylase catalytic domain-containing protein</fullName>
    </recommendedName>
</protein>
<sequence>MPELPEVETTVKDLQTKVLSRTFVDVWTDTKKIIKKPKDFGEFRKQLKGKKIQKIWRRGKNIIFGLSKDYSLLIHQKLTGHLLVGYWIPTHPPPSSKAPLDNGYWKPKEKGLLEEKINTYIHLLFTLDNRKMLVLSDLRKFAKVELWRTEDLKNKYNVNKTPRLETRQIFLLLE</sequence>
<dbReference type="GO" id="GO:0006284">
    <property type="term" value="P:base-excision repair"/>
    <property type="evidence" value="ECO:0007669"/>
    <property type="project" value="InterPro"/>
</dbReference>
<reference evidence="2" key="1">
    <citation type="journal article" date="2014" name="Front. Microbiol.">
        <title>High frequency of phylogenetically diverse reductive dehalogenase-homologous genes in deep subseafloor sedimentary metagenomes.</title>
        <authorList>
            <person name="Kawai M."/>
            <person name="Futagami T."/>
            <person name="Toyoda A."/>
            <person name="Takaki Y."/>
            <person name="Nishi S."/>
            <person name="Hori S."/>
            <person name="Arai W."/>
            <person name="Tsubouchi T."/>
            <person name="Morono Y."/>
            <person name="Uchiyama I."/>
            <person name="Ito T."/>
            <person name="Fujiyama A."/>
            <person name="Inagaki F."/>
            <person name="Takami H."/>
        </authorList>
    </citation>
    <scope>NUCLEOTIDE SEQUENCE</scope>
    <source>
        <strain evidence="2">Expedition CK06-06</strain>
    </source>
</reference>
<dbReference type="GO" id="GO:0019104">
    <property type="term" value="F:DNA N-glycosylase activity"/>
    <property type="evidence" value="ECO:0007669"/>
    <property type="project" value="InterPro"/>
</dbReference>